<proteinExistence type="inferred from homology"/>
<evidence type="ECO:0000256" key="1">
    <source>
        <dbReference type="ARBA" id="ARBA00008467"/>
    </source>
</evidence>
<dbReference type="CDD" id="cd00834">
    <property type="entry name" value="KAS_I_II"/>
    <property type="match status" value="1"/>
</dbReference>
<dbReference type="SUPFAM" id="SSF53901">
    <property type="entry name" value="Thiolase-like"/>
    <property type="match status" value="2"/>
</dbReference>
<dbReference type="SMART" id="SM00825">
    <property type="entry name" value="PKS_KS"/>
    <property type="match status" value="1"/>
</dbReference>
<dbReference type="PANTHER" id="PTHR11712:SF336">
    <property type="entry name" value="3-OXOACYL-[ACYL-CARRIER-PROTEIN] SYNTHASE, MITOCHONDRIAL"/>
    <property type="match status" value="1"/>
</dbReference>
<dbReference type="Pfam" id="PF02801">
    <property type="entry name" value="Ketoacyl-synt_C"/>
    <property type="match status" value="1"/>
</dbReference>
<organism evidence="5 6">
    <name type="scientific">Lentzea xinjiangensis</name>
    <dbReference type="NCBI Taxonomy" id="402600"/>
    <lineage>
        <taxon>Bacteria</taxon>
        <taxon>Bacillati</taxon>
        <taxon>Actinomycetota</taxon>
        <taxon>Actinomycetes</taxon>
        <taxon>Pseudonocardiales</taxon>
        <taxon>Pseudonocardiaceae</taxon>
        <taxon>Lentzea</taxon>
    </lineage>
</organism>
<dbReference type="PROSITE" id="PS52004">
    <property type="entry name" value="KS3_2"/>
    <property type="match status" value="1"/>
</dbReference>
<keyword evidence="2 3" id="KW-0808">Transferase</keyword>
<gene>
    <name evidence="5" type="ORF">SAMN05216188_110239</name>
</gene>
<sequence length="340" mass="34787">MWPERASDHGNSGWSSSGAADLSAAGIVSGTGWGCIQSLEASHRDLLEYGPAGVQARFTPMAMNNNTPAWIAIRHGFGGPCAVTTSACCSSADALITAHHMITSGEADLVMAGGAEAPLTPHLLAGFDRLGILSRANDTPQDACRPFSSERTGTVLSEGAGFLVLESAAHATARRARPLATFAGFGRSSDAHHMLRLHPEAAGAERAITRALRSAGLRPEDVDHVNAHGTGTQGNDAHEALALGKVFGNRGSRPAVVGTKSLTGHALGAAGVLEAIAAVQAIVHNVVPPALGAAPVDPELDVDVVIGTPRETEVRAALSNSFAFGGHNAVLAFTQPGYAA</sequence>
<reference evidence="6" key="1">
    <citation type="submission" date="2016-10" db="EMBL/GenBank/DDBJ databases">
        <authorList>
            <person name="Varghese N."/>
            <person name="Submissions S."/>
        </authorList>
    </citation>
    <scope>NUCLEOTIDE SEQUENCE [LARGE SCALE GENOMIC DNA]</scope>
    <source>
        <strain evidence="6">CGMCC 4.3525</strain>
    </source>
</reference>
<dbReference type="Proteomes" id="UP000199352">
    <property type="component" value="Unassembled WGS sequence"/>
</dbReference>
<dbReference type="InterPro" id="IPR000794">
    <property type="entry name" value="Beta-ketoacyl_synthase"/>
</dbReference>
<dbReference type="InterPro" id="IPR016039">
    <property type="entry name" value="Thiolase-like"/>
</dbReference>
<dbReference type="Pfam" id="PF00109">
    <property type="entry name" value="ketoacyl-synt"/>
    <property type="match status" value="1"/>
</dbReference>
<dbReference type="RefSeq" id="WP_089953578.1">
    <property type="nucleotide sequence ID" value="NZ_FOFR01000010.1"/>
</dbReference>
<dbReference type="PANTHER" id="PTHR11712">
    <property type="entry name" value="POLYKETIDE SYNTHASE-RELATED"/>
    <property type="match status" value="1"/>
</dbReference>
<dbReference type="OrthoDB" id="9808669at2"/>
<comment type="similarity">
    <text evidence="1 3">Belongs to the thiolase-like superfamily. Beta-ketoacyl-ACP synthases family.</text>
</comment>
<dbReference type="InterPro" id="IPR020841">
    <property type="entry name" value="PKS_Beta-ketoAc_synthase_dom"/>
</dbReference>
<evidence type="ECO:0000256" key="3">
    <source>
        <dbReference type="RuleBase" id="RU003694"/>
    </source>
</evidence>
<protein>
    <submittedName>
        <fullName evidence="5">3-oxoacyl-[acyl-carrier-protein] synthase II</fullName>
    </submittedName>
</protein>
<name>A0A1H9NJ18_9PSEU</name>
<feature type="domain" description="Ketosynthase family 3 (KS3)" evidence="4">
    <location>
        <begin position="1"/>
        <end position="335"/>
    </location>
</feature>
<dbReference type="STRING" id="402600.SAMN05216188_110239"/>
<evidence type="ECO:0000313" key="5">
    <source>
        <dbReference type="EMBL" id="SER35936.1"/>
    </source>
</evidence>
<dbReference type="GO" id="GO:0004315">
    <property type="term" value="F:3-oxoacyl-[acyl-carrier-protein] synthase activity"/>
    <property type="evidence" value="ECO:0007669"/>
    <property type="project" value="TreeGrafter"/>
</dbReference>
<dbReference type="InterPro" id="IPR014030">
    <property type="entry name" value="Ketoacyl_synth_N"/>
</dbReference>
<keyword evidence="6" id="KW-1185">Reference proteome</keyword>
<evidence type="ECO:0000259" key="4">
    <source>
        <dbReference type="PROSITE" id="PS52004"/>
    </source>
</evidence>
<dbReference type="AlphaFoldDB" id="A0A1H9NJ18"/>
<accession>A0A1H9NJ18</accession>
<evidence type="ECO:0000313" key="6">
    <source>
        <dbReference type="Proteomes" id="UP000199352"/>
    </source>
</evidence>
<dbReference type="InterPro" id="IPR014031">
    <property type="entry name" value="Ketoacyl_synth_C"/>
</dbReference>
<evidence type="ECO:0000256" key="2">
    <source>
        <dbReference type="ARBA" id="ARBA00022679"/>
    </source>
</evidence>
<dbReference type="EMBL" id="FOFR01000010">
    <property type="protein sequence ID" value="SER35936.1"/>
    <property type="molecule type" value="Genomic_DNA"/>
</dbReference>
<dbReference type="Gene3D" id="3.40.47.10">
    <property type="match status" value="1"/>
</dbReference>
<dbReference type="GO" id="GO:0006633">
    <property type="term" value="P:fatty acid biosynthetic process"/>
    <property type="evidence" value="ECO:0007669"/>
    <property type="project" value="TreeGrafter"/>
</dbReference>